<evidence type="ECO:0000313" key="1">
    <source>
        <dbReference type="EMBL" id="JAD58372.1"/>
    </source>
</evidence>
<dbReference type="EMBL" id="GBRH01239523">
    <property type="protein sequence ID" value="JAD58372.1"/>
    <property type="molecule type" value="Transcribed_RNA"/>
</dbReference>
<protein>
    <submittedName>
        <fullName evidence="1">Uncharacterized protein</fullName>
    </submittedName>
</protein>
<proteinExistence type="predicted"/>
<reference evidence="1" key="1">
    <citation type="submission" date="2014-09" db="EMBL/GenBank/DDBJ databases">
        <authorList>
            <person name="Magalhaes I.L.F."/>
            <person name="Oliveira U."/>
            <person name="Santos F.R."/>
            <person name="Vidigal T.H.D.A."/>
            <person name="Brescovit A.D."/>
            <person name="Santos A.J."/>
        </authorList>
    </citation>
    <scope>NUCLEOTIDE SEQUENCE</scope>
    <source>
        <tissue evidence="1">Shoot tissue taken approximately 20 cm above the soil surface</tissue>
    </source>
</reference>
<dbReference type="AlphaFoldDB" id="A0A0A9BGE3"/>
<sequence>MPSPNLALAQTDPAFTLPSFSIPRNSHDRVVCSRCPRFGNTETTLGCFEISAASSSSSVAAKPLMYRVYE</sequence>
<accession>A0A0A9BGE3</accession>
<name>A0A0A9BGE3_ARUDO</name>
<organism evidence="1">
    <name type="scientific">Arundo donax</name>
    <name type="common">Giant reed</name>
    <name type="synonym">Donax arundinaceus</name>
    <dbReference type="NCBI Taxonomy" id="35708"/>
    <lineage>
        <taxon>Eukaryota</taxon>
        <taxon>Viridiplantae</taxon>
        <taxon>Streptophyta</taxon>
        <taxon>Embryophyta</taxon>
        <taxon>Tracheophyta</taxon>
        <taxon>Spermatophyta</taxon>
        <taxon>Magnoliopsida</taxon>
        <taxon>Liliopsida</taxon>
        <taxon>Poales</taxon>
        <taxon>Poaceae</taxon>
        <taxon>PACMAD clade</taxon>
        <taxon>Arundinoideae</taxon>
        <taxon>Arundineae</taxon>
        <taxon>Arundo</taxon>
    </lineage>
</organism>
<reference evidence="1" key="2">
    <citation type="journal article" date="2015" name="Data Brief">
        <title>Shoot transcriptome of the giant reed, Arundo donax.</title>
        <authorList>
            <person name="Barrero R.A."/>
            <person name="Guerrero F.D."/>
            <person name="Moolhuijzen P."/>
            <person name="Goolsby J.A."/>
            <person name="Tidwell J."/>
            <person name="Bellgard S.E."/>
            <person name="Bellgard M.I."/>
        </authorList>
    </citation>
    <scope>NUCLEOTIDE SEQUENCE</scope>
    <source>
        <tissue evidence="1">Shoot tissue taken approximately 20 cm above the soil surface</tissue>
    </source>
</reference>